<feature type="transmembrane region" description="Helical" evidence="8">
    <location>
        <begin position="355"/>
        <end position="378"/>
    </location>
</feature>
<sequence>MNQKKLLKYILVAMITGILVGWACHSTLSTAQTTDIASYFKIVTDVFLRLIKMIIAPLVFATIVSGLISMGKSSSLGSITLKAMGWFVGASFISLLLGMGLANYFQPGAGMNLSVPKEVVDVGVSASSLSLQTFITHIFPRSFAEAMANNEILQILVFSIFFGSALAYVQHQTGATVIGKIIDELCHVMFRITDYVMAAAPIAVFAAIASAIAVQGPKLILDYSIFIGQFYIGLLILWMILISFGYIFLRKDVFRLVRAVREPTMLAFATASSESAYPKTMEALNKFGVPKRVTSFVLPLGYSFNLDGSMMYMAFAVLFIAQAYNIDLSFTQQVLILLTLMITSKGIAGVSRASIVVIASTLAMFQLPEAGILLILAIDQFLDMGRTATNVIGNSIATAVIARTEGDKHDVEETETDGVAVDSIVPVNRLADNT</sequence>
<accession>A0A5P1UT31</accession>
<feature type="transmembrane region" description="Helical" evidence="8">
    <location>
        <begin position="83"/>
        <end position="105"/>
    </location>
</feature>
<dbReference type="GO" id="GO:0005886">
    <property type="term" value="C:plasma membrane"/>
    <property type="evidence" value="ECO:0007669"/>
    <property type="project" value="UniProtKB-SubCell"/>
</dbReference>
<keyword evidence="2" id="KW-0813">Transport</keyword>
<name>A0A5P1UT31_9GAMM</name>
<dbReference type="InterPro" id="IPR036458">
    <property type="entry name" value="Na:dicarbo_symporter_sf"/>
</dbReference>
<dbReference type="AlphaFoldDB" id="A0A5P1UT31"/>
<evidence type="ECO:0000256" key="4">
    <source>
        <dbReference type="ARBA" id="ARBA00022692"/>
    </source>
</evidence>
<evidence type="ECO:0000256" key="1">
    <source>
        <dbReference type="ARBA" id="ARBA00004651"/>
    </source>
</evidence>
<dbReference type="RefSeq" id="WP_150025341.1">
    <property type="nucleotide sequence ID" value="NZ_CP043909.1"/>
</dbReference>
<keyword evidence="7 8" id="KW-0472">Membrane</keyword>
<evidence type="ECO:0000256" key="3">
    <source>
        <dbReference type="ARBA" id="ARBA00022475"/>
    </source>
</evidence>
<dbReference type="PRINTS" id="PR00173">
    <property type="entry name" value="EDTRNSPORT"/>
</dbReference>
<evidence type="ECO:0000256" key="2">
    <source>
        <dbReference type="ARBA" id="ARBA00022448"/>
    </source>
</evidence>
<evidence type="ECO:0000313" key="9">
    <source>
        <dbReference type="EMBL" id="QER38960.1"/>
    </source>
</evidence>
<evidence type="ECO:0000256" key="8">
    <source>
        <dbReference type="SAM" id="Phobius"/>
    </source>
</evidence>
<proteinExistence type="predicted"/>
<dbReference type="Pfam" id="PF00375">
    <property type="entry name" value="SDF"/>
    <property type="match status" value="1"/>
</dbReference>
<feature type="transmembrane region" description="Helical" evidence="8">
    <location>
        <begin position="192"/>
        <end position="214"/>
    </location>
</feature>
<reference evidence="9 10" key="1">
    <citation type="submission" date="2019-09" db="EMBL/GenBank/DDBJ databases">
        <title>Acinetobacter sp. C16S1 isolated from saline soil.</title>
        <authorList>
            <person name="Xu L."/>
            <person name="Sun J.-Q."/>
        </authorList>
    </citation>
    <scope>NUCLEOTIDE SEQUENCE [LARGE SCALE GENOMIC DNA]</scope>
    <source>
        <strain evidence="9 10">C16S1</strain>
    </source>
</reference>
<dbReference type="GO" id="GO:0006835">
    <property type="term" value="P:dicarboxylic acid transport"/>
    <property type="evidence" value="ECO:0007669"/>
    <property type="project" value="TreeGrafter"/>
</dbReference>
<gene>
    <name evidence="9" type="ORF">F2A31_04290</name>
</gene>
<dbReference type="PANTHER" id="PTHR42865:SF7">
    <property type="entry name" value="PROTON_GLUTAMATE-ASPARTATE SYMPORTER"/>
    <property type="match status" value="1"/>
</dbReference>
<dbReference type="InterPro" id="IPR001991">
    <property type="entry name" value="Na-dicarboxylate_symporter"/>
</dbReference>
<dbReference type="Proteomes" id="UP000325177">
    <property type="component" value="Chromosome"/>
</dbReference>
<comment type="subcellular location">
    <subcellularLocation>
        <location evidence="1">Cell membrane</location>
        <topology evidence="1">Multi-pass membrane protein</topology>
    </subcellularLocation>
</comment>
<dbReference type="Gene3D" id="1.10.3860.10">
    <property type="entry name" value="Sodium:dicarboxylate symporter"/>
    <property type="match status" value="1"/>
</dbReference>
<feature type="transmembrane region" description="Helical" evidence="8">
    <location>
        <begin position="47"/>
        <end position="71"/>
    </location>
</feature>
<feature type="transmembrane region" description="Helical" evidence="8">
    <location>
        <begin position="226"/>
        <end position="249"/>
    </location>
</feature>
<keyword evidence="10" id="KW-1185">Reference proteome</keyword>
<keyword evidence="5" id="KW-0769">Symport</keyword>
<dbReference type="SUPFAM" id="SSF118215">
    <property type="entry name" value="Proton glutamate symport protein"/>
    <property type="match status" value="1"/>
</dbReference>
<organism evidence="9 10">
    <name type="scientific">Acinetobacter suaedae</name>
    <dbReference type="NCBI Taxonomy" id="2609668"/>
    <lineage>
        <taxon>Bacteria</taxon>
        <taxon>Pseudomonadati</taxon>
        <taxon>Pseudomonadota</taxon>
        <taxon>Gammaproteobacteria</taxon>
        <taxon>Moraxellales</taxon>
        <taxon>Moraxellaceae</taxon>
        <taxon>Acinetobacter</taxon>
    </lineage>
</organism>
<evidence type="ECO:0000313" key="10">
    <source>
        <dbReference type="Proteomes" id="UP000325177"/>
    </source>
</evidence>
<feature type="transmembrane region" description="Helical" evidence="8">
    <location>
        <begin position="296"/>
        <end position="324"/>
    </location>
</feature>
<dbReference type="PANTHER" id="PTHR42865">
    <property type="entry name" value="PROTON/GLUTAMATE-ASPARTATE SYMPORTER"/>
    <property type="match status" value="1"/>
</dbReference>
<dbReference type="GO" id="GO:0015293">
    <property type="term" value="F:symporter activity"/>
    <property type="evidence" value="ECO:0007669"/>
    <property type="project" value="UniProtKB-KW"/>
</dbReference>
<keyword evidence="3" id="KW-1003">Cell membrane</keyword>
<feature type="transmembrane region" description="Helical" evidence="8">
    <location>
        <begin position="330"/>
        <end position="348"/>
    </location>
</feature>
<dbReference type="FunFam" id="1.10.3860.10:FF:000001">
    <property type="entry name" value="C4-dicarboxylate transport protein"/>
    <property type="match status" value="1"/>
</dbReference>
<keyword evidence="4 8" id="KW-0812">Transmembrane</keyword>
<evidence type="ECO:0000256" key="7">
    <source>
        <dbReference type="ARBA" id="ARBA00023136"/>
    </source>
</evidence>
<keyword evidence="6 8" id="KW-1133">Transmembrane helix</keyword>
<evidence type="ECO:0000256" key="6">
    <source>
        <dbReference type="ARBA" id="ARBA00022989"/>
    </source>
</evidence>
<evidence type="ECO:0000256" key="5">
    <source>
        <dbReference type="ARBA" id="ARBA00022847"/>
    </source>
</evidence>
<protein>
    <submittedName>
        <fullName evidence="9">Dicarboxylate/amino acid:cation symporter</fullName>
    </submittedName>
</protein>
<dbReference type="KEGG" id="asue:F2A31_04290"/>
<dbReference type="EMBL" id="CP043909">
    <property type="protein sequence ID" value="QER38960.1"/>
    <property type="molecule type" value="Genomic_DNA"/>
</dbReference>